<feature type="transmembrane region" description="Helical" evidence="8">
    <location>
        <begin position="112"/>
        <end position="133"/>
    </location>
</feature>
<feature type="transmembrane region" description="Helical" evidence="8">
    <location>
        <begin position="84"/>
        <end position="106"/>
    </location>
</feature>
<keyword evidence="10" id="KW-1185">Reference proteome</keyword>
<dbReference type="NCBIfam" id="TIGR01065">
    <property type="entry name" value="hlyIII"/>
    <property type="match status" value="1"/>
</dbReference>
<evidence type="ECO:0000313" key="10">
    <source>
        <dbReference type="Proteomes" id="UP000319040"/>
    </source>
</evidence>
<sequence>MSDTTKSYPLNTYSKREEKLNIITHAIGVICAVPAFILMLIKIWPSNNVSLVFSVTIYGFSLITLYIASTLFHKATQAQLRHRLNIFDHAAIYFLIAGTYTPYALITLNGETGWIVMAVIWTIALIGIILKFFFTGKYRLLSTIMYVAMGWVVVFAIKPLYNNLDFAGFIWLMVGGLAYTLGAVLYALKNIPFNHAIFHVFVLMGSASHFISIYKYVLV</sequence>
<feature type="binding site" evidence="7">
    <location>
        <position position="199"/>
    </location>
    <ligand>
        <name>Zn(2+)</name>
        <dbReference type="ChEBI" id="CHEBI:29105"/>
    </ligand>
</feature>
<dbReference type="PANTHER" id="PTHR20855">
    <property type="entry name" value="ADIPOR/PROGESTIN RECEPTOR-RELATED"/>
    <property type="match status" value="1"/>
</dbReference>
<dbReference type="Pfam" id="PF03006">
    <property type="entry name" value="HlyIII"/>
    <property type="match status" value="1"/>
</dbReference>
<evidence type="ECO:0000313" key="9">
    <source>
        <dbReference type="EMBL" id="SMO59066.1"/>
    </source>
</evidence>
<evidence type="ECO:0000256" key="3">
    <source>
        <dbReference type="ARBA" id="ARBA00022475"/>
    </source>
</evidence>
<gene>
    <name evidence="9" type="ORF">SAMN06265379_103165</name>
</gene>
<feature type="transmembrane region" description="Helical" evidence="8">
    <location>
        <begin position="195"/>
        <end position="217"/>
    </location>
</feature>
<accession>A0A521CHZ0</accession>
<evidence type="ECO:0000256" key="7">
    <source>
        <dbReference type="PIRSR" id="PIRSR604254-1"/>
    </source>
</evidence>
<feature type="transmembrane region" description="Helical" evidence="8">
    <location>
        <begin position="20"/>
        <end position="44"/>
    </location>
</feature>
<dbReference type="GO" id="GO:0005886">
    <property type="term" value="C:plasma membrane"/>
    <property type="evidence" value="ECO:0007669"/>
    <property type="project" value="UniProtKB-SubCell"/>
</dbReference>
<proteinExistence type="inferred from homology"/>
<feature type="transmembrane region" description="Helical" evidence="8">
    <location>
        <begin position="50"/>
        <end position="72"/>
    </location>
</feature>
<evidence type="ECO:0000256" key="6">
    <source>
        <dbReference type="ARBA" id="ARBA00023136"/>
    </source>
</evidence>
<name>A0A521CHZ0_SACCC</name>
<evidence type="ECO:0000256" key="5">
    <source>
        <dbReference type="ARBA" id="ARBA00022989"/>
    </source>
</evidence>
<feature type="binding site" evidence="7">
    <location>
        <position position="195"/>
    </location>
    <ligand>
        <name>Zn(2+)</name>
        <dbReference type="ChEBI" id="CHEBI:29105"/>
    </ligand>
</feature>
<evidence type="ECO:0000256" key="2">
    <source>
        <dbReference type="ARBA" id="ARBA00008488"/>
    </source>
</evidence>
<evidence type="ECO:0000256" key="1">
    <source>
        <dbReference type="ARBA" id="ARBA00004651"/>
    </source>
</evidence>
<comment type="subcellular location">
    <subcellularLocation>
        <location evidence="1">Cell membrane</location>
        <topology evidence="1">Multi-pass membrane protein</topology>
    </subcellularLocation>
</comment>
<dbReference type="OrthoDB" id="9813689at2"/>
<feature type="transmembrane region" description="Helical" evidence="8">
    <location>
        <begin position="140"/>
        <end position="157"/>
    </location>
</feature>
<comment type="similarity">
    <text evidence="2">Belongs to the UPF0073 (Hly-III) family.</text>
</comment>
<keyword evidence="7" id="KW-0479">Metal-binding</keyword>
<feature type="binding site" evidence="7">
    <location>
        <position position="73"/>
    </location>
    <ligand>
        <name>Zn(2+)</name>
        <dbReference type="ChEBI" id="CHEBI:29105"/>
    </ligand>
</feature>
<dbReference type="AlphaFoldDB" id="A0A521CHZ0"/>
<evidence type="ECO:0000256" key="8">
    <source>
        <dbReference type="SAM" id="Phobius"/>
    </source>
</evidence>
<evidence type="ECO:0000256" key="4">
    <source>
        <dbReference type="ARBA" id="ARBA00022692"/>
    </source>
</evidence>
<reference evidence="9 10" key="1">
    <citation type="submission" date="2017-05" db="EMBL/GenBank/DDBJ databases">
        <authorList>
            <person name="Varghese N."/>
            <person name="Submissions S."/>
        </authorList>
    </citation>
    <scope>NUCLEOTIDE SEQUENCE [LARGE SCALE GENOMIC DNA]</scope>
    <source>
        <strain evidence="9 10">DSM 27040</strain>
    </source>
</reference>
<keyword evidence="4 8" id="KW-0812">Transmembrane</keyword>
<dbReference type="RefSeq" id="WP_142532880.1">
    <property type="nucleotide sequence ID" value="NZ_FXTB01000003.1"/>
</dbReference>
<dbReference type="InterPro" id="IPR005744">
    <property type="entry name" value="Hy-lIII"/>
</dbReference>
<dbReference type="GO" id="GO:0046872">
    <property type="term" value="F:metal ion binding"/>
    <property type="evidence" value="ECO:0007669"/>
    <property type="project" value="UniProtKB-KW"/>
</dbReference>
<dbReference type="GO" id="GO:0140911">
    <property type="term" value="F:pore-forming activity"/>
    <property type="evidence" value="ECO:0007669"/>
    <property type="project" value="InterPro"/>
</dbReference>
<keyword evidence="7" id="KW-0862">Zinc</keyword>
<organism evidence="9 10">
    <name type="scientific">Saccharicrinis carchari</name>
    <dbReference type="NCBI Taxonomy" id="1168039"/>
    <lineage>
        <taxon>Bacteria</taxon>
        <taxon>Pseudomonadati</taxon>
        <taxon>Bacteroidota</taxon>
        <taxon>Bacteroidia</taxon>
        <taxon>Marinilabiliales</taxon>
        <taxon>Marinilabiliaceae</taxon>
        <taxon>Saccharicrinis</taxon>
    </lineage>
</organism>
<feature type="transmembrane region" description="Helical" evidence="8">
    <location>
        <begin position="169"/>
        <end position="188"/>
    </location>
</feature>
<dbReference type="EMBL" id="FXTB01000003">
    <property type="protein sequence ID" value="SMO59066.1"/>
    <property type="molecule type" value="Genomic_DNA"/>
</dbReference>
<dbReference type="PANTHER" id="PTHR20855:SF3">
    <property type="entry name" value="LD03007P"/>
    <property type="match status" value="1"/>
</dbReference>
<protein>
    <submittedName>
        <fullName evidence="9">Hemolysin III</fullName>
    </submittedName>
</protein>
<dbReference type="InterPro" id="IPR004254">
    <property type="entry name" value="AdipoR/HlyIII-related"/>
</dbReference>
<dbReference type="Proteomes" id="UP000319040">
    <property type="component" value="Unassembled WGS sequence"/>
</dbReference>
<keyword evidence="5 8" id="KW-1133">Transmembrane helix</keyword>
<keyword evidence="3" id="KW-1003">Cell membrane</keyword>
<keyword evidence="6 8" id="KW-0472">Membrane</keyword>